<evidence type="ECO:0000313" key="7">
    <source>
        <dbReference type="Proteomes" id="UP000179157"/>
    </source>
</evidence>
<feature type="transmembrane region" description="Helical" evidence="5">
    <location>
        <begin position="15"/>
        <end position="37"/>
    </location>
</feature>
<dbReference type="GO" id="GO:0016740">
    <property type="term" value="F:transferase activity"/>
    <property type="evidence" value="ECO:0007669"/>
    <property type="project" value="UniProtKB-ARBA"/>
</dbReference>
<feature type="transmembrane region" description="Helical" evidence="5">
    <location>
        <begin position="87"/>
        <end position="108"/>
    </location>
</feature>
<evidence type="ECO:0000256" key="3">
    <source>
        <dbReference type="ARBA" id="ARBA00022989"/>
    </source>
</evidence>
<proteinExistence type="predicted"/>
<accession>A0A1F5URS5</accession>
<dbReference type="EMBL" id="MFGX01000094">
    <property type="protein sequence ID" value="OGF53845.1"/>
    <property type="molecule type" value="Genomic_DNA"/>
</dbReference>
<feature type="transmembrane region" description="Helical" evidence="5">
    <location>
        <begin position="155"/>
        <end position="174"/>
    </location>
</feature>
<dbReference type="Gene3D" id="1.20.120.1630">
    <property type="match status" value="1"/>
</dbReference>
<evidence type="ECO:0000256" key="2">
    <source>
        <dbReference type="ARBA" id="ARBA00022692"/>
    </source>
</evidence>
<keyword evidence="3 5" id="KW-1133">Transmembrane helix</keyword>
<keyword evidence="4 5" id="KW-0472">Membrane</keyword>
<dbReference type="Proteomes" id="UP000179157">
    <property type="component" value="Unassembled WGS sequence"/>
</dbReference>
<evidence type="ECO:0000256" key="5">
    <source>
        <dbReference type="SAM" id="Phobius"/>
    </source>
</evidence>
<evidence type="ECO:0000256" key="4">
    <source>
        <dbReference type="ARBA" id="ARBA00023136"/>
    </source>
</evidence>
<reference evidence="6 7" key="1">
    <citation type="journal article" date="2016" name="Nat. Commun.">
        <title>Thousands of microbial genomes shed light on interconnected biogeochemical processes in an aquifer system.</title>
        <authorList>
            <person name="Anantharaman K."/>
            <person name="Brown C.T."/>
            <person name="Hug L.A."/>
            <person name="Sharon I."/>
            <person name="Castelle C.J."/>
            <person name="Probst A.J."/>
            <person name="Thomas B.C."/>
            <person name="Singh A."/>
            <person name="Wilkins M.J."/>
            <person name="Karaoz U."/>
            <person name="Brodie E.L."/>
            <person name="Williams K.H."/>
            <person name="Hubbard S.S."/>
            <person name="Banfield J.F."/>
        </authorList>
    </citation>
    <scope>NUCLEOTIDE SEQUENCE [LARGE SCALE GENOMIC DNA]</scope>
    <source>
        <strain evidence="7">RBG_16_55_9</strain>
    </source>
</reference>
<evidence type="ECO:0000256" key="1">
    <source>
        <dbReference type="ARBA" id="ARBA00004127"/>
    </source>
</evidence>
<dbReference type="STRING" id="1817864.A2Z21_10375"/>
<dbReference type="AlphaFoldDB" id="A0A1F5URS5"/>
<dbReference type="PANTHER" id="PTHR12714:SF9">
    <property type="entry name" value="PROTEIN-S-ISOPRENYLCYSTEINE O-METHYLTRANSFERASE"/>
    <property type="match status" value="1"/>
</dbReference>
<comment type="caution">
    <text evidence="6">The sequence shown here is derived from an EMBL/GenBank/DDBJ whole genome shotgun (WGS) entry which is preliminary data.</text>
</comment>
<evidence type="ECO:0000313" key="6">
    <source>
        <dbReference type="EMBL" id="OGF53845.1"/>
    </source>
</evidence>
<comment type="subcellular location">
    <subcellularLocation>
        <location evidence="1">Endomembrane system</location>
        <topology evidence="1">Multi-pass membrane protein</topology>
    </subcellularLocation>
</comment>
<gene>
    <name evidence="6" type="ORF">A2Z21_10375</name>
</gene>
<keyword evidence="2 5" id="KW-0812">Transmembrane</keyword>
<dbReference type="Pfam" id="PF04191">
    <property type="entry name" value="PEMT"/>
    <property type="match status" value="1"/>
</dbReference>
<evidence type="ECO:0008006" key="8">
    <source>
        <dbReference type="Google" id="ProtNLM"/>
    </source>
</evidence>
<dbReference type="InterPro" id="IPR007318">
    <property type="entry name" value="Phopholipid_MeTrfase"/>
</dbReference>
<name>A0A1F5URS5_FRAXR</name>
<dbReference type="GO" id="GO:0012505">
    <property type="term" value="C:endomembrane system"/>
    <property type="evidence" value="ECO:0007669"/>
    <property type="project" value="UniProtKB-SubCell"/>
</dbReference>
<dbReference type="PANTHER" id="PTHR12714">
    <property type="entry name" value="PROTEIN-S ISOPRENYLCYSTEINE O-METHYLTRANSFERASE"/>
    <property type="match status" value="1"/>
</dbReference>
<protein>
    <recommendedName>
        <fullName evidence="8">Steroid 5-alpha reductase C-terminal domain-containing protein</fullName>
    </recommendedName>
</protein>
<sequence length="209" mass="23631">MGLQYLTPEIMNREVLHIGVFAVIVLCWLAFGGIFLFRKKPPQTSERMRDRRSVVGIGLQGLSYPFVWLIRRERFTSIMPLSPSIELALAVMTVALGVVSVWMIWSAVRALGKQWSLAARVVEDHKLVMEGPYRFVRHPIYTGMLGLLLATGLSLSYWSILLLAVIVFGIGTAVRVHSEEKLLQGAFGSDWNAYVRRVPAILPLWPRLR</sequence>
<organism evidence="6 7">
    <name type="scientific">Fraserbacteria sp. (strain RBG_16_55_9)</name>
    <dbReference type="NCBI Taxonomy" id="1817864"/>
    <lineage>
        <taxon>Bacteria</taxon>
        <taxon>Candidatus Fraseribacteriota</taxon>
    </lineage>
</organism>